<dbReference type="Proteomes" id="UP000183859">
    <property type="component" value="Chromosome"/>
</dbReference>
<protein>
    <submittedName>
        <fullName evidence="1">Putative small protein</fullName>
    </submittedName>
</protein>
<organism evidence="1 2">
    <name type="scientific">Phaeobacter porticola</name>
    <dbReference type="NCBI Taxonomy" id="1844006"/>
    <lineage>
        <taxon>Bacteria</taxon>
        <taxon>Pseudomonadati</taxon>
        <taxon>Pseudomonadota</taxon>
        <taxon>Alphaproteobacteria</taxon>
        <taxon>Rhodobacterales</taxon>
        <taxon>Roseobacteraceae</taxon>
        <taxon>Phaeobacter</taxon>
    </lineage>
</organism>
<accession>A0A1L3I660</accession>
<dbReference type="AlphaFoldDB" id="A0A1L3I660"/>
<dbReference type="EMBL" id="CP016364">
    <property type="protein sequence ID" value="APG47557.1"/>
    <property type="molecule type" value="Genomic_DNA"/>
</dbReference>
<dbReference type="KEGG" id="php:PhaeoP97_02157"/>
<proteinExistence type="predicted"/>
<evidence type="ECO:0000313" key="2">
    <source>
        <dbReference type="Proteomes" id="UP000183859"/>
    </source>
</evidence>
<gene>
    <name evidence="1" type="ORF">PhaeoP97_02157</name>
</gene>
<name>A0A1L3I660_9RHOB</name>
<evidence type="ECO:0000313" key="1">
    <source>
        <dbReference type="EMBL" id="APG47557.1"/>
    </source>
</evidence>
<dbReference type="STRING" id="1844006.PhaeoP97_02157"/>
<keyword evidence="2" id="KW-1185">Reference proteome</keyword>
<dbReference type="OrthoDB" id="8096613at2"/>
<dbReference type="RefSeq" id="WP_072505034.1">
    <property type="nucleotide sequence ID" value="NZ_CP016364.1"/>
</dbReference>
<reference evidence="2" key="1">
    <citation type="submission" date="2016-07" db="EMBL/GenBank/DDBJ databases">
        <title>Phaeobacter portensis sp. nov., a tropodithietic acid producing bacterium isolated from a German harbor.</title>
        <authorList>
            <person name="Freese H.M."/>
            <person name="Bunk B."/>
            <person name="Breider S."/>
            <person name="Brinkhoff T."/>
        </authorList>
    </citation>
    <scope>NUCLEOTIDE SEQUENCE [LARGE SCALE GENOMIC DNA]</scope>
    <source>
        <strain evidence="2">P97</strain>
    </source>
</reference>
<sequence>MTYMDNSLCSSACSTPTPRRSVFAAIGQRLAIRRERRMLAQLDQSALNDMGISKDAADVESRRKIWDAPSNWSR</sequence>